<gene>
    <name evidence="3" type="ORF">COJ15_26815</name>
</gene>
<dbReference type="GO" id="GO:0016020">
    <property type="term" value="C:membrane"/>
    <property type="evidence" value="ECO:0007669"/>
    <property type="project" value="InterPro"/>
</dbReference>
<evidence type="ECO:0000256" key="1">
    <source>
        <dbReference type="SAM" id="Phobius"/>
    </source>
</evidence>
<feature type="transmembrane region" description="Helical" evidence="1">
    <location>
        <begin position="119"/>
        <end position="150"/>
    </location>
</feature>
<name>A0A9X6WIS0_BACTU</name>
<feature type="transmembrane region" description="Helical" evidence="1">
    <location>
        <begin position="65"/>
        <end position="83"/>
    </location>
</feature>
<dbReference type="Gene3D" id="1.20.120.1220">
    <property type="match status" value="1"/>
</dbReference>
<evidence type="ECO:0000259" key="2">
    <source>
        <dbReference type="Pfam" id="PF01478"/>
    </source>
</evidence>
<feature type="transmembrane region" description="Helical" evidence="1">
    <location>
        <begin position="42"/>
        <end position="59"/>
    </location>
</feature>
<evidence type="ECO:0000313" key="4">
    <source>
        <dbReference type="Proteomes" id="UP000224003"/>
    </source>
</evidence>
<organism evidence="3 4">
    <name type="scientific">Bacillus thuringiensis</name>
    <dbReference type="NCBI Taxonomy" id="1428"/>
    <lineage>
        <taxon>Bacteria</taxon>
        <taxon>Bacillati</taxon>
        <taxon>Bacillota</taxon>
        <taxon>Bacilli</taxon>
        <taxon>Bacillales</taxon>
        <taxon>Bacillaceae</taxon>
        <taxon>Bacillus</taxon>
        <taxon>Bacillus cereus group</taxon>
    </lineage>
</organism>
<comment type="caution">
    <text evidence="3">The sequence shown here is derived from an EMBL/GenBank/DDBJ whole genome shotgun (WGS) entry which is preliminary data.</text>
</comment>
<keyword evidence="1" id="KW-1133">Transmembrane helix</keyword>
<accession>A0A9X6WIS0</accession>
<proteinExistence type="predicted"/>
<keyword evidence="1" id="KW-0472">Membrane</keyword>
<keyword evidence="1" id="KW-0812">Transmembrane</keyword>
<protein>
    <recommendedName>
        <fullName evidence="2">Prepilin type IV endopeptidase peptidase domain-containing protein</fullName>
    </recommendedName>
</protein>
<dbReference type="GO" id="GO:0004190">
    <property type="term" value="F:aspartic-type endopeptidase activity"/>
    <property type="evidence" value="ECO:0007669"/>
    <property type="project" value="InterPro"/>
</dbReference>
<reference evidence="3 4" key="1">
    <citation type="submission" date="2017-09" db="EMBL/GenBank/DDBJ databases">
        <title>Large-scale bioinformatics analysis of Bacillus genomes uncovers conserved roles of natural products in bacterial physiology.</title>
        <authorList>
            <consortium name="Agbiome Team Llc"/>
            <person name="Bleich R.M."/>
            <person name="Grubbs K.J."/>
            <person name="Santa Maria K.C."/>
            <person name="Allen S.E."/>
            <person name="Farag S."/>
            <person name="Shank E.A."/>
            <person name="Bowers A."/>
        </authorList>
    </citation>
    <scope>NUCLEOTIDE SEQUENCE [LARGE SCALE GENOMIC DNA]</scope>
    <source>
        <strain evidence="3 4">AFS085496</strain>
    </source>
</reference>
<feature type="transmembrane region" description="Helical" evidence="1">
    <location>
        <begin position="90"/>
        <end position="113"/>
    </location>
</feature>
<feature type="transmembrane region" description="Helical" evidence="1">
    <location>
        <begin position="180"/>
        <end position="196"/>
    </location>
</feature>
<evidence type="ECO:0000313" key="3">
    <source>
        <dbReference type="EMBL" id="PFJ33986.1"/>
    </source>
</evidence>
<feature type="domain" description="Prepilin type IV endopeptidase peptidase" evidence="2">
    <location>
        <begin position="47"/>
        <end position="148"/>
    </location>
</feature>
<dbReference type="EMBL" id="NUVX01000054">
    <property type="protein sequence ID" value="PFJ33986.1"/>
    <property type="molecule type" value="Genomic_DNA"/>
</dbReference>
<dbReference type="Pfam" id="PF01478">
    <property type="entry name" value="Peptidase_A24"/>
    <property type="match status" value="1"/>
</dbReference>
<dbReference type="Proteomes" id="UP000224003">
    <property type="component" value="Unassembled WGS sequence"/>
</dbReference>
<dbReference type="AlphaFoldDB" id="A0A9X6WIS0"/>
<dbReference type="InterPro" id="IPR000045">
    <property type="entry name" value="Prepilin_IV_endopep_pep"/>
</dbReference>
<sequence>MVQQMIISVQMVHKLKIYLLVNKFNLETNKTIIRGRVQMEKILFFSLLPILIISSIWDIYKNKKIPNALILLGMILGYTYSFVHEGWRGLLISVLTSLVALIVGVFILWGTIAAGDVKLFIVITTYIGLLGAGKVLLCSFFIGSVFFILFKWKRLTQSLKMILNFAFYSVPIRMYSKEKAVAFSPFITIAYILVVFI</sequence>